<dbReference type="Proteomes" id="UP001383192">
    <property type="component" value="Unassembled WGS sequence"/>
</dbReference>
<protein>
    <submittedName>
        <fullName evidence="1">Uncharacterized protein</fullName>
    </submittedName>
</protein>
<evidence type="ECO:0000313" key="2">
    <source>
        <dbReference type="Proteomes" id="UP001383192"/>
    </source>
</evidence>
<proteinExistence type="predicted"/>
<reference evidence="1 2" key="1">
    <citation type="submission" date="2024-01" db="EMBL/GenBank/DDBJ databases">
        <title>A draft genome for a cacao thread blight-causing isolate of Paramarasmius palmivorus.</title>
        <authorList>
            <person name="Baruah I.K."/>
            <person name="Bukari Y."/>
            <person name="Amoako-Attah I."/>
            <person name="Meinhardt L.W."/>
            <person name="Bailey B.A."/>
            <person name="Cohen S.P."/>
        </authorList>
    </citation>
    <scope>NUCLEOTIDE SEQUENCE [LARGE SCALE GENOMIC DNA]</scope>
    <source>
        <strain evidence="1 2">GH-12</strain>
    </source>
</reference>
<keyword evidence="2" id="KW-1185">Reference proteome</keyword>
<dbReference type="AlphaFoldDB" id="A0AAW0B8M6"/>
<name>A0AAW0B8M6_9AGAR</name>
<dbReference type="EMBL" id="JAYKXP010000177">
    <property type="protein sequence ID" value="KAK7021052.1"/>
    <property type="molecule type" value="Genomic_DNA"/>
</dbReference>
<accession>A0AAW0B8M6</accession>
<gene>
    <name evidence="1" type="ORF">VNI00_017541</name>
</gene>
<organism evidence="1 2">
    <name type="scientific">Paramarasmius palmivorus</name>
    <dbReference type="NCBI Taxonomy" id="297713"/>
    <lineage>
        <taxon>Eukaryota</taxon>
        <taxon>Fungi</taxon>
        <taxon>Dikarya</taxon>
        <taxon>Basidiomycota</taxon>
        <taxon>Agaricomycotina</taxon>
        <taxon>Agaricomycetes</taxon>
        <taxon>Agaricomycetidae</taxon>
        <taxon>Agaricales</taxon>
        <taxon>Marasmiineae</taxon>
        <taxon>Marasmiaceae</taxon>
        <taxon>Paramarasmius</taxon>
    </lineage>
</organism>
<comment type="caution">
    <text evidence="1">The sequence shown here is derived from an EMBL/GenBank/DDBJ whole genome shotgun (WGS) entry which is preliminary data.</text>
</comment>
<sequence>MATVEEAFGHTISDDLAKILATQIPTNEIPVNHGNSDMKSFIIERYRAAYEHLLLRYMHASSINKFRTIQHNTCALIVGSTAFGTFTKQAPGSPFQLCTFPQYFFILIKFFEIEGFSLRNPYTHVSSGGSPDNAPSVSLGARPTIATTCDEKYIKDVYRLSSLDGRNVEIIVAKTHPLEYVLNVSSSMMMCFISSSEMIMLYPELTLRYRMTFDFARPTEKNLKISSTYFNNGEVVVNPFFTVYDCLSYTRDTGSFPRQVGDSITGAIPLKWFNVPAFMTLGHRAMLRPHSWQMYFTENNLPSIRFEFMKATRLLQTYLVAPALYGEYKSRLPKEVNLPLTHVNTSCFAVRPFADEDLLPFFTIVYQELYGPMSNLRVLVDDLQRGLNSSRNDASFTMAEQFPPAAVSFYAVSALSKLKGVQSCLVKRPPSKDISSTLGVQFLVNLSSSNLSSGEEALVETETLKLRDLGSEIVFMGKKRV</sequence>
<evidence type="ECO:0000313" key="1">
    <source>
        <dbReference type="EMBL" id="KAK7021052.1"/>
    </source>
</evidence>